<name>A0A5D3DJ91_CUCMM</name>
<accession>A0A5D3DJ91</accession>
<dbReference type="EMBL" id="SSTD01004586">
    <property type="protein sequence ID" value="TYK23289.1"/>
    <property type="molecule type" value="Genomic_DNA"/>
</dbReference>
<proteinExistence type="predicted"/>
<evidence type="ECO:0000313" key="1">
    <source>
        <dbReference type="EMBL" id="TYK23289.1"/>
    </source>
</evidence>
<evidence type="ECO:0000313" key="2">
    <source>
        <dbReference type="Proteomes" id="UP000321947"/>
    </source>
</evidence>
<reference evidence="1 2" key="1">
    <citation type="submission" date="2019-08" db="EMBL/GenBank/DDBJ databases">
        <title>Draft genome sequences of two oriental melons (Cucumis melo L. var makuwa).</title>
        <authorList>
            <person name="Kwon S.-Y."/>
        </authorList>
    </citation>
    <scope>NUCLEOTIDE SEQUENCE [LARGE SCALE GENOMIC DNA]</scope>
    <source>
        <strain evidence="2">cv. Chang Bougi</strain>
        <tissue evidence="1">Leaf</tissue>
    </source>
</reference>
<sequence>MSWEDLKRRMFKHFKAPDEGSLGAPLIRIKQDGLYADYLKKFLEYSVPLPKMAKSIFIDAFITGLETNLQAEVKSRHPVTLEDYMREAQMVNYQDILRMTGSFQISKSLGPLDMEHEILDTDCLNQKSEYMKRMGTLQGVDG</sequence>
<protein>
    <submittedName>
        <fullName evidence="1">Retrotransposon protein</fullName>
    </submittedName>
</protein>
<comment type="caution">
    <text evidence="1">The sequence shown here is derived from an EMBL/GenBank/DDBJ whole genome shotgun (WGS) entry which is preliminary data.</text>
</comment>
<dbReference type="AlphaFoldDB" id="A0A5D3DJ91"/>
<dbReference type="Proteomes" id="UP000321947">
    <property type="component" value="Unassembled WGS sequence"/>
</dbReference>
<organism evidence="1 2">
    <name type="scientific">Cucumis melo var. makuwa</name>
    <name type="common">Oriental melon</name>
    <dbReference type="NCBI Taxonomy" id="1194695"/>
    <lineage>
        <taxon>Eukaryota</taxon>
        <taxon>Viridiplantae</taxon>
        <taxon>Streptophyta</taxon>
        <taxon>Embryophyta</taxon>
        <taxon>Tracheophyta</taxon>
        <taxon>Spermatophyta</taxon>
        <taxon>Magnoliopsida</taxon>
        <taxon>eudicotyledons</taxon>
        <taxon>Gunneridae</taxon>
        <taxon>Pentapetalae</taxon>
        <taxon>rosids</taxon>
        <taxon>fabids</taxon>
        <taxon>Cucurbitales</taxon>
        <taxon>Cucurbitaceae</taxon>
        <taxon>Benincaseae</taxon>
        <taxon>Cucumis</taxon>
    </lineage>
</organism>
<gene>
    <name evidence="1" type="ORF">E5676_scaffold142G003470</name>
</gene>